<name>A0A4S2MTV0_9PEZI</name>
<sequence length="171" mass="19034">MSWRFRTLHLLALAITSFTSTTTAYNPRGWSLPPMHLPSIHKRAQPSPATPSDVVLIPLPATLLTGLSKRSDHFSDLQPNQDASFWFGAPLADWKHKYPQLIVDRPDCRISGAVTFTGHLRVENGLNVKDPVFEVDPEDIESLVELNIRKTQSLQEFTISPSSSNTLSAES</sequence>
<keyword evidence="3" id="KW-1185">Reference proteome</keyword>
<organism evidence="2 3">
    <name type="scientific">Ascodesmis nigricans</name>
    <dbReference type="NCBI Taxonomy" id="341454"/>
    <lineage>
        <taxon>Eukaryota</taxon>
        <taxon>Fungi</taxon>
        <taxon>Dikarya</taxon>
        <taxon>Ascomycota</taxon>
        <taxon>Pezizomycotina</taxon>
        <taxon>Pezizomycetes</taxon>
        <taxon>Pezizales</taxon>
        <taxon>Ascodesmidaceae</taxon>
        <taxon>Ascodesmis</taxon>
    </lineage>
</organism>
<dbReference type="EMBL" id="ML220128">
    <property type="protein sequence ID" value="TGZ79906.1"/>
    <property type="molecule type" value="Genomic_DNA"/>
</dbReference>
<evidence type="ECO:0000256" key="1">
    <source>
        <dbReference type="SAM" id="SignalP"/>
    </source>
</evidence>
<feature type="signal peptide" evidence="1">
    <location>
        <begin position="1"/>
        <end position="24"/>
    </location>
</feature>
<accession>A0A4S2MTV0</accession>
<dbReference type="Proteomes" id="UP000298138">
    <property type="component" value="Unassembled WGS sequence"/>
</dbReference>
<dbReference type="InParanoid" id="A0A4S2MTV0"/>
<reference evidence="2 3" key="1">
    <citation type="submission" date="2019-04" db="EMBL/GenBank/DDBJ databases">
        <title>Comparative genomics and transcriptomics to analyze fruiting body development in filamentous ascomycetes.</title>
        <authorList>
            <consortium name="DOE Joint Genome Institute"/>
            <person name="Lutkenhaus R."/>
            <person name="Traeger S."/>
            <person name="Breuer J."/>
            <person name="Kuo A."/>
            <person name="Lipzen A."/>
            <person name="Pangilinan J."/>
            <person name="Dilworth D."/>
            <person name="Sandor L."/>
            <person name="Poggeler S."/>
            <person name="Barry K."/>
            <person name="Grigoriev I.V."/>
            <person name="Nowrousian M."/>
        </authorList>
    </citation>
    <scope>NUCLEOTIDE SEQUENCE [LARGE SCALE GENOMIC DNA]</scope>
    <source>
        <strain evidence="2 3">CBS 389.68</strain>
    </source>
</reference>
<protein>
    <submittedName>
        <fullName evidence="2">Uncharacterized protein</fullName>
    </submittedName>
</protein>
<evidence type="ECO:0000313" key="3">
    <source>
        <dbReference type="Proteomes" id="UP000298138"/>
    </source>
</evidence>
<gene>
    <name evidence="2" type="ORF">EX30DRAFT_349870</name>
</gene>
<keyword evidence="1" id="KW-0732">Signal</keyword>
<evidence type="ECO:0000313" key="2">
    <source>
        <dbReference type="EMBL" id="TGZ79906.1"/>
    </source>
</evidence>
<dbReference type="AlphaFoldDB" id="A0A4S2MTV0"/>
<feature type="chain" id="PRO_5020388749" evidence="1">
    <location>
        <begin position="25"/>
        <end position="171"/>
    </location>
</feature>
<proteinExistence type="predicted"/>